<organism evidence="1">
    <name type="scientific">Arcobacter sp. AZ-2023</name>
    <dbReference type="NCBI Taxonomy" id="3074453"/>
    <lineage>
        <taxon>Bacteria</taxon>
        <taxon>Pseudomonadati</taxon>
        <taxon>Campylobacterota</taxon>
        <taxon>Epsilonproteobacteria</taxon>
        <taxon>Campylobacterales</taxon>
        <taxon>Arcobacteraceae</taxon>
        <taxon>Arcobacter</taxon>
    </lineage>
</organism>
<proteinExistence type="predicted"/>
<dbReference type="Pfam" id="PF03382">
    <property type="entry name" value="DUF285"/>
    <property type="match status" value="1"/>
</dbReference>
<dbReference type="InterPro" id="IPR005046">
    <property type="entry name" value="DUF285"/>
</dbReference>
<accession>A0AA96DIS3</accession>
<protein>
    <submittedName>
        <fullName evidence="1">BspA family leucine-rich repeat surface protein</fullName>
    </submittedName>
</protein>
<evidence type="ECO:0000313" key="1">
    <source>
        <dbReference type="EMBL" id="WNL28828.1"/>
    </source>
</evidence>
<dbReference type="AlphaFoldDB" id="A0AA96DIS3"/>
<reference evidence="1" key="1">
    <citation type="submission" date="2023-09" db="EMBL/GenBank/DDBJ databases">
        <title>Arcobacter tbilisiensis sp. nov. isolated from chicken meat in Tbilisi, Georgia.</title>
        <authorList>
            <person name="Matthias R."/>
            <person name="Zautner A.E."/>
        </authorList>
    </citation>
    <scope>NUCLEOTIDE SEQUENCE</scope>
    <source>
        <strain evidence="1">LEO 49</strain>
    </source>
</reference>
<gene>
    <name evidence="1" type="ORF">RMQ65_08545</name>
</gene>
<name>A0AA96DIS3_9BACT</name>
<sequence length="75" mass="9112">MFYNNYDKTIFNLPLNRWDTSKVLEMKQMFYNSKFFNQDLSKWCVSKITLEPQEFKDFTTSWVTTNRVPVWGICP</sequence>
<dbReference type="EMBL" id="CP134853">
    <property type="protein sequence ID" value="WNL28828.1"/>
    <property type="molecule type" value="Genomic_DNA"/>
</dbReference>